<protein>
    <recommendedName>
        <fullName evidence="3">EGF-like domain-containing protein</fullName>
    </recommendedName>
</protein>
<reference evidence="1" key="1">
    <citation type="submission" date="2022-09" db="EMBL/GenBank/DDBJ databases">
        <title>Aureispira anguillicida sp. nov., isolated from Leptocephalus of Japanese eel Anguilla japonica.</title>
        <authorList>
            <person name="Yuasa K."/>
            <person name="Mekata T."/>
            <person name="Ikunari K."/>
        </authorList>
    </citation>
    <scope>NUCLEOTIDE SEQUENCE</scope>
    <source>
        <strain evidence="1">EL160426</strain>
    </source>
</reference>
<dbReference type="PROSITE" id="PS51257">
    <property type="entry name" value="PROKAR_LIPOPROTEIN"/>
    <property type="match status" value="1"/>
</dbReference>
<accession>A0A916DQ91</accession>
<dbReference type="EMBL" id="AP026867">
    <property type="protein sequence ID" value="BDS11034.1"/>
    <property type="molecule type" value="Genomic_DNA"/>
</dbReference>
<sequence>MKNLINLFLGALLVISCNTDPCKDVVCGTAGTCTEGICVCDAGYEQDAAGLCNTEMRTKFIGSWVVSDSCTASVPASYTVSAINGTGIMDFNVTNFWNIFSNSVTATVSASSEFSIARQEPDNDDFFVESVGNATLTGNTISMTYIVSDETDPANISRDTCYSTWVKQ</sequence>
<evidence type="ECO:0000313" key="1">
    <source>
        <dbReference type="EMBL" id="BDS11034.1"/>
    </source>
</evidence>
<evidence type="ECO:0000313" key="2">
    <source>
        <dbReference type="Proteomes" id="UP001060919"/>
    </source>
</evidence>
<dbReference type="RefSeq" id="WP_264792243.1">
    <property type="nucleotide sequence ID" value="NZ_AP026867.1"/>
</dbReference>
<dbReference type="Proteomes" id="UP001060919">
    <property type="component" value="Chromosome"/>
</dbReference>
<name>A0A916DQ91_9BACT</name>
<dbReference type="AlphaFoldDB" id="A0A916DQ91"/>
<proteinExistence type="predicted"/>
<evidence type="ECO:0008006" key="3">
    <source>
        <dbReference type="Google" id="ProtNLM"/>
    </source>
</evidence>
<keyword evidence="2" id="KW-1185">Reference proteome</keyword>
<dbReference type="KEGG" id="aup:AsAng_0017450"/>
<organism evidence="1 2">
    <name type="scientific">Aureispira anguillae</name>
    <dbReference type="NCBI Taxonomy" id="2864201"/>
    <lineage>
        <taxon>Bacteria</taxon>
        <taxon>Pseudomonadati</taxon>
        <taxon>Bacteroidota</taxon>
        <taxon>Saprospiria</taxon>
        <taxon>Saprospirales</taxon>
        <taxon>Saprospiraceae</taxon>
        <taxon>Aureispira</taxon>
    </lineage>
</organism>
<gene>
    <name evidence="1" type="ORF">AsAng_0017450</name>
</gene>